<feature type="compositionally biased region" description="Acidic residues" evidence="8">
    <location>
        <begin position="130"/>
        <end position="170"/>
    </location>
</feature>
<feature type="region of interest" description="Disordered" evidence="8">
    <location>
        <begin position="537"/>
        <end position="559"/>
    </location>
</feature>
<evidence type="ECO:0000256" key="7">
    <source>
        <dbReference type="PIRNR" id="PIRNR017300"/>
    </source>
</evidence>
<evidence type="ECO:0000256" key="1">
    <source>
        <dbReference type="ARBA" id="ARBA00004604"/>
    </source>
</evidence>
<comment type="caution">
    <text evidence="9">The sequence shown here is derived from an EMBL/GenBank/DDBJ whole genome shotgun (WGS) entry which is preliminary data.</text>
</comment>
<evidence type="ECO:0000256" key="5">
    <source>
        <dbReference type="ARBA" id="ARBA00023274"/>
    </source>
</evidence>
<keyword evidence="2 7" id="KW-0690">Ribosome biogenesis</keyword>
<dbReference type="GO" id="GO:0006364">
    <property type="term" value="P:rRNA processing"/>
    <property type="evidence" value="ECO:0007669"/>
    <property type="project" value="UniProtKB-KW"/>
</dbReference>
<dbReference type="EMBL" id="MU251266">
    <property type="protein sequence ID" value="KAG9251740.1"/>
    <property type="molecule type" value="Genomic_DNA"/>
</dbReference>
<dbReference type="Pfam" id="PF04006">
    <property type="entry name" value="Mpp10"/>
    <property type="match status" value="1"/>
</dbReference>
<feature type="compositionally biased region" description="Basic and acidic residues" evidence="8">
    <location>
        <begin position="652"/>
        <end position="670"/>
    </location>
</feature>
<dbReference type="GeneID" id="70294888"/>
<dbReference type="InterPro" id="IPR012173">
    <property type="entry name" value="Mpp10"/>
</dbReference>
<keyword evidence="10" id="KW-1185">Reference proteome</keyword>
<keyword evidence="3 7" id="KW-0698">rRNA processing</keyword>
<dbReference type="PIRSF" id="PIRSF017300">
    <property type="entry name" value="snoRNP_Mpp10"/>
    <property type="match status" value="1"/>
</dbReference>
<dbReference type="GO" id="GO:0032040">
    <property type="term" value="C:small-subunit processome"/>
    <property type="evidence" value="ECO:0007669"/>
    <property type="project" value="TreeGrafter"/>
</dbReference>
<proteinExistence type="inferred from homology"/>
<evidence type="ECO:0000256" key="6">
    <source>
        <dbReference type="ARBA" id="ARBA00029455"/>
    </source>
</evidence>
<dbReference type="RefSeq" id="XP_046115664.1">
    <property type="nucleotide sequence ID" value="XM_046263985.1"/>
</dbReference>
<evidence type="ECO:0000313" key="9">
    <source>
        <dbReference type="EMBL" id="KAG9251740.1"/>
    </source>
</evidence>
<keyword evidence="5 7" id="KW-0687">Ribonucleoprotein</keyword>
<dbReference type="GO" id="GO:0034457">
    <property type="term" value="C:Mpp10 complex"/>
    <property type="evidence" value="ECO:0007669"/>
    <property type="project" value="UniProtKB-UniRule"/>
</dbReference>
<dbReference type="GO" id="GO:0005732">
    <property type="term" value="C:sno(s)RNA-containing ribonucleoprotein complex"/>
    <property type="evidence" value="ECO:0007669"/>
    <property type="project" value="UniProtKB-UniRule"/>
</dbReference>
<gene>
    <name evidence="9" type="ORF">F5Z01DRAFT_662801</name>
</gene>
<feature type="compositionally biased region" description="Acidic residues" evidence="8">
    <location>
        <begin position="394"/>
        <end position="404"/>
    </location>
</feature>
<comment type="function">
    <text evidence="7">Involved in nucleolar processing of pre-18S ribosomal RNA.</text>
</comment>
<protein>
    <recommendedName>
        <fullName evidence="7">U3 small nucleolar ribonucleoprotein protein MPP10</fullName>
    </recommendedName>
</protein>
<feature type="region of interest" description="Disordered" evidence="8">
    <location>
        <begin position="1"/>
        <end position="33"/>
    </location>
</feature>
<name>A0A9P7ZGS9_9HYPO</name>
<evidence type="ECO:0000256" key="2">
    <source>
        <dbReference type="ARBA" id="ARBA00022517"/>
    </source>
</evidence>
<dbReference type="PANTHER" id="PTHR17039">
    <property type="entry name" value="U3 SMALL NUCLEOLAR RIBONUCLEOPROTEIN PROTEIN MPP10"/>
    <property type="match status" value="1"/>
</dbReference>
<feature type="compositionally biased region" description="Low complexity" evidence="8">
    <location>
        <begin position="1"/>
        <end position="16"/>
    </location>
</feature>
<evidence type="ECO:0000256" key="8">
    <source>
        <dbReference type="SAM" id="MobiDB-lite"/>
    </source>
</evidence>
<organism evidence="9 10">
    <name type="scientific">Emericellopsis atlantica</name>
    <dbReference type="NCBI Taxonomy" id="2614577"/>
    <lineage>
        <taxon>Eukaryota</taxon>
        <taxon>Fungi</taxon>
        <taxon>Dikarya</taxon>
        <taxon>Ascomycota</taxon>
        <taxon>Pezizomycotina</taxon>
        <taxon>Sordariomycetes</taxon>
        <taxon>Hypocreomycetidae</taxon>
        <taxon>Hypocreales</taxon>
        <taxon>Bionectriaceae</taxon>
        <taxon>Emericellopsis</taxon>
    </lineage>
</organism>
<dbReference type="PANTHER" id="PTHR17039:SF0">
    <property type="entry name" value="U3 SMALL NUCLEOLAR RIBONUCLEOPROTEIN PROTEIN MPP10"/>
    <property type="match status" value="1"/>
</dbReference>
<reference evidence="9" key="1">
    <citation type="journal article" date="2021" name="IMA Fungus">
        <title>Genomic characterization of three marine fungi, including Emericellopsis atlantica sp. nov. with signatures of a generalist lifestyle and marine biomass degradation.</title>
        <authorList>
            <person name="Hagestad O.C."/>
            <person name="Hou L."/>
            <person name="Andersen J.H."/>
            <person name="Hansen E.H."/>
            <person name="Altermark B."/>
            <person name="Li C."/>
            <person name="Kuhnert E."/>
            <person name="Cox R.J."/>
            <person name="Crous P.W."/>
            <person name="Spatafora J.W."/>
            <person name="Lail K."/>
            <person name="Amirebrahimi M."/>
            <person name="Lipzen A."/>
            <person name="Pangilinan J."/>
            <person name="Andreopoulos W."/>
            <person name="Hayes R.D."/>
            <person name="Ng V."/>
            <person name="Grigoriev I.V."/>
            <person name="Jackson S.A."/>
            <person name="Sutton T.D.S."/>
            <person name="Dobson A.D.W."/>
            <person name="Rama T."/>
        </authorList>
    </citation>
    <scope>NUCLEOTIDE SEQUENCE</scope>
    <source>
        <strain evidence="9">TS7</strain>
    </source>
</reference>
<feature type="compositionally biased region" description="Acidic residues" evidence="8">
    <location>
        <begin position="179"/>
        <end position="228"/>
    </location>
</feature>
<feature type="compositionally biased region" description="Basic residues" evidence="8">
    <location>
        <begin position="354"/>
        <end position="368"/>
    </location>
</feature>
<dbReference type="AlphaFoldDB" id="A0A9P7ZGS9"/>
<sequence>MAADTSPTLTSTSHTLEALPATMPSANPTSSFLQNLAPSNRHVFLQPPASLPTTSLNIVKDTLEDFAGTVVDEQQIRLKKRKRGEDKGEVLKVRKVHVDGFETNQVWQQARKVIEGVLRYADGRLGELQDEGVIVEDLDDDEEGSPAEAEEDDDEEEDEMEEDVSDEGLEAELNGNSLLDEEASEDDEELEFEDAQEDFEDDDYEAVEEDDEEDADGPEEEYEADPDGLNDGFFSLDEFNKQSQYFEDQDAKGDPNTDQASDDEDIDWNADPMSAEAEALAAKTKKAQDGEDMPEDDDDDDSEGGPTFGDMDLDAPEGASDDEDMVGNLEDGVDDGLGEFNANEVYYKDFFAPPKRKRDDKRPKNKKSVRFDSKPQHNAEDVERAMEDVKRDLFEDESEMEDSADGLSDVDAGDPKSRRSAHERRQARLAEEIRKLEAASVAKREWTLSGEAAAADRPVNSLLEQDLDFEHGGKPVPVITPEISESIEDLIKRRILAQEFDEVIRRRPGTESMPASTRRGLLAEVDDTKGKSLAEVYEEEHAKTQDPEAYVSQSDEKLQREEKEIENMWKDVSSRLDALSSWHYRPRPVEPSLSVVADVATVSMEDAQPTTASAIGGESSRMAPQEVYTANKKTAAAGEVVHKGGAPLAKQEMSREDKQRQRRREKERVRKAGGVGGGKALSKRAQLQKDTMADLKKGGVKVINRKGEVTDVDGKKVKGVKTASSGSYKL</sequence>
<evidence type="ECO:0000256" key="4">
    <source>
        <dbReference type="ARBA" id="ARBA00023242"/>
    </source>
</evidence>
<evidence type="ECO:0000256" key="3">
    <source>
        <dbReference type="ARBA" id="ARBA00022552"/>
    </source>
</evidence>
<feature type="region of interest" description="Disordered" evidence="8">
    <location>
        <begin position="130"/>
        <end position="427"/>
    </location>
</feature>
<accession>A0A9P7ZGS9</accession>
<comment type="similarity">
    <text evidence="6 7">Belongs to the MPP10 family.</text>
</comment>
<keyword evidence="4 7" id="KW-0539">Nucleus</keyword>
<feature type="compositionally biased region" description="Acidic residues" evidence="8">
    <location>
        <begin position="311"/>
        <end position="337"/>
    </location>
</feature>
<feature type="compositionally biased region" description="Polar residues" evidence="8">
    <location>
        <begin position="24"/>
        <end position="33"/>
    </location>
</feature>
<dbReference type="Proteomes" id="UP000887229">
    <property type="component" value="Unassembled WGS sequence"/>
</dbReference>
<evidence type="ECO:0000313" key="10">
    <source>
        <dbReference type="Proteomes" id="UP000887229"/>
    </source>
</evidence>
<dbReference type="OrthoDB" id="445326at2759"/>
<feature type="region of interest" description="Disordered" evidence="8">
    <location>
        <begin position="638"/>
        <end position="692"/>
    </location>
</feature>
<feature type="compositionally biased region" description="Acidic residues" evidence="8">
    <location>
        <begin position="290"/>
        <end position="303"/>
    </location>
</feature>
<feature type="compositionally biased region" description="Basic and acidic residues" evidence="8">
    <location>
        <begin position="369"/>
        <end position="393"/>
    </location>
</feature>
<comment type="subcellular location">
    <subcellularLocation>
        <location evidence="1 7">Nucleus</location>
        <location evidence="1 7">Nucleolus</location>
    </subcellularLocation>
</comment>